<proteinExistence type="predicted"/>
<reference evidence="1 2" key="1">
    <citation type="journal article" date="2024" name="Int. J. Mol. Sci.">
        <title>Exploration of Alicyclobacillus spp. Genome in Search of Antibiotic Resistance.</title>
        <authorList>
            <person name="Bucka-Kolendo J."/>
            <person name="Kiousi D.E."/>
            <person name="Dekowska A."/>
            <person name="Mikolajczuk-Szczyrba A."/>
            <person name="Karadedos D.M."/>
            <person name="Michael P."/>
            <person name="Galanis A."/>
            <person name="Sokolowska B."/>
        </authorList>
    </citation>
    <scope>NUCLEOTIDE SEQUENCE [LARGE SCALE GENOMIC DNA]</scope>
    <source>
        <strain evidence="1 2">KKP 3000</strain>
    </source>
</reference>
<comment type="caution">
    <text evidence="1">The sequence shown here is derived from an EMBL/GenBank/DDBJ whole genome shotgun (WGS) entry which is preliminary data.</text>
</comment>
<dbReference type="Proteomes" id="UP001579974">
    <property type="component" value="Unassembled WGS sequence"/>
</dbReference>
<dbReference type="SUPFAM" id="SSF50475">
    <property type="entry name" value="FMN-binding split barrel"/>
    <property type="match status" value="1"/>
</dbReference>
<gene>
    <name evidence="1" type="ORF">KKP3000_003000</name>
</gene>
<evidence type="ECO:0000313" key="2">
    <source>
        <dbReference type="Proteomes" id="UP001579974"/>
    </source>
</evidence>
<accession>A0ABV5AC15</accession>
<name>A0ABV5AC15_9BACL</name>
<organism evidence="1 2">
    <name type="scientific">Alicyclobacillus fastidiosus</name>
    <dbReference type="NCBI Taxonomy" id="392011"/>
    <lineage>
        <taxon>Bacteria</taxon>
        <taxon>Bacillati</taxon>
        <taxon>Bacillota</taxon>
        <taxon>Bacilli</taxon>
        <taxon>Bacillales</taxon>
        <taxon>Alicyclobacillaceae</taxon>
        <taxon>Alicyclobacillus</taxon>
    </lineage>
</organism>
<sequence>MDFHNEGLPDNLFELLNGRALHDKQHEAMMLLTTTQDLWPHTAMVSVGEVVAVDRTHLRLAMWPSTTTTQNLERTGQAMLVLFYGAKAYYLRLSVEALADHKAARHPRRRFSAKVDGVREDVAKYADITSGVQIQLKEPGDVLSRWQETIEDLLADD</sequence>
<protein>
    <submittedName>
        <fullName evidence="1">Pyridoxamine 5'-phosphate oxidase family protein</fullName>
    </submittedName>
</protein>
<dbReference type="InterPro" id="IPR012349">
    <property type="entry name" value="Split_barrel_FMN-bd"/>
</dbReference>
<keyword evidence="2" id="KW-1185">Reference proteome</keyword>
<dbReference type="Gene3D" id="2.30.110.10">
    <property type="entry name" value="Electron Transport, Fmn-binding Protein, Chain A"/>
    <property type="match status" value="1"/>
</dbReference>
<dbReference type="EMBL" id="JBDXSU010000003">
    <property type="protein sequence ID" value="MFB5189723.1"/>
    <property type="molecule type" value="Genomic_DNA"/>
</dbReference>
<dbReference type="RefSeq" id="WP_275475230.1">
    <property type="nucleotide sequence ID" value="NZ_CP162940.1"/>
</dbReference>
<evidence type="ECO:0000313" key="1">
    <source>
        <dbReference type="EMBL" id="MFB5189723.1"/>
    </source>
</evidence>